<dbReference type="Proteomes" id="UP000001072">
    <property type="component" value="Unassembled WGS sequence"/>
</dbReference>
<dbReference type="GeneID" id="18932200"/>
<sequence length="206" mass="23297">MEDSMLPSPPPKPDFTSRIKLKHRYTELKSIFYEIKNRSNGYKAELSEKESKESKLRSECDLILDQIELIRTRLPLPSNDDASLDEEPERKRIKRYQTHDPSLPFLFDSDGEEDAGEEDADGYNERDDESEGGRTEMDASSITSLGTQSIGAQPSRPPIDQDMNGEEDADAEVDEDDEDDEDAEADEDDSDDADDGQLEPIQSYQP</sequence>
<dbReference type="AlphaFoldDB" id="F4RZ84"/>
<evidence type="ECO:0000313" key="3">
    <source>
        <dbReference type="Proteomes" id="UP000001072"/>
    </source>
</evidence>
<feature type="compositionally biased region" description="Acidic residues" evidence="1">
    <location>
        <begin position="163"/>
        <end position="197"/>
    </location>
</feature>
<dbReference type="HOGENOM" id="CLU_1332191_0_0_1"/>
<gene>
    <name evidence="2" type="ORF">MELLADRAFT_72816</name>
</gene>
<dbReference type="OrthoDB" id="2507352at2759"/>
<name>F4RZ84_MELLP</name>
<protein>
    <submittedName>
        <fullName evidence="2">Uncharacterized protein</fullName>
    </submittedName>
</protein>
<keyword evidence="3" id="KW-1185">Reference proteome</keyword>
<accession>F4RZ84</accession>
<dbReference type="RefSeq" id="XP_007414438.1">
    <property type="nucleotide sequence ID" value="XM_007414376.1"/>
</dbReference>
<feature type="compositionally biased region" description="Acidic residues" evidence="1">
    <location>
        <begin position="109"/>
        <end position="130"/>
    </location>
</feature>
<organism evidence="3">
    <name type="scientific">Melampsora larici-populina (strain 98AG31 / pathotype 3-4-7)</name>
    <name type="common">Poplar leaf rust fungus</name>
    <dbReference type="NCBI Taxonomy" id="747676"/>
    <lineage>
        <taxon>Eukaryota</taxon>
        <taxon>Fungi</taxon>
        <taxon>Dikarya</taxon>
        <taxon>Basidiomycota</taxon>
        <taxon>Pucciniomycotina</taxon>
        <taxon>Pucciniomycetes</taxon>
        <taxon>Pucciniales</taxon>
        <taxon>Melampsoraceae</taxon>
        <taxon>Melampsora</taxon>
    </lineage>
</organism>
<evidence type="ECO:0000313" key="2">
    <source>
        <dbReference type="EMBL" id="EGG02181.1"/>
    </source>
</evidence>
<evidence type="ECO:0000256" key="1">
    <source>
        <dbReference type="SAM" id="MobiDB-lite"/>
    </source>
</evidence>
<dbReference type="VEuPathDB" id="FungiDB:MELLADRAFT_72816"/>
<dbReference type="KEGG" id="mlr:MELLADRAFT_72816"/>
<feature type="region of interest" description="Disordered" evidence="1">
    <location>
        <begin position="72"/>
        <end position="206"/>
    </location>
</feature>
<proteinExistence type="predicted"/>
<dbReference type="EMBL" id="GL883132">
    <property type="protein sequence ID" value="EGG02181.1"/>
    <property type="molecule type" value="Genomic_DNA"/>
</dbReference>
<reference evidence="3" key="1">
    <citation type="journal article" date="2011" name="Proc. Natl. Acad. Sci. U.S.A.">
        <title>Obligate biotrophy features unraveled by the genomic analysis of rust fungi.</title>
        <authorList>
            <person name="Duplessis S."/>
            <person name="Cuomo C.A."/>
            <person name="Lin Y.-C."/>
            <person name="Aerts A."/>
            <person name="Tisserant E."/>
            <person name="Veneault-Fourrey C."/>
            <person name="Joly D.L."/>
            <person name="Hacquard S."/>
            <person name="Amselem J."/>
            <person name="Cantarel B.L."/>
            <person name="Chiu R."/>
            <person name="Coutinho P.M."/>
            <person name="Feau N."/>
            <person name="Field M."/>
            <person name="Frey P."/>
            <person name="Gelhaye E."/>
            <person name="Goldberg J."/>
            <person name="Grabherr M.G."/>
            <person name="Kodira C.D."/>
            <person name="Kohler A."/>
            <person name="Kuees U."/>
            <person name="Lindquist E.A."/>
            <person name="Lucas S.M."/>
            <person name="Mago R."/>
            <person name="Mauceli E."/>
            <person name="Morin E."/>
            <person name="Murat C."/>
            <person name="Pangilinan J.L."/>
            <person name="Park R."/>
            <person name="Pearson M."/>
            <person name="Quesneville H."/>
            <person name="Rouhier N."/>
            <person name="Sakthikumar S."/>
            <person name="Salamov A.A."/>
            <person name="Schmutz J."/>
            <person name="Selles B."/>
            <person name="Shapiro H."/>
            <person name="Tanguay P."/>
            <person name="Tuskan G.A."/>
            <person name="Henrissat B."/>
            <person name="Van de Peer Y."/>
            <person name="Rouze P."/>
            <person name="Ellis J.G."/>
            <person name="Dodds P.N."/>
            <person name="Schein J.E."/>
            <person name="Zhong S."/>
            <person name="Hamelin R.C."/>
            <person name="Grigoriev I.V."/>
            <person name="Szabo L.J."/>
            <person name="Martin F."/>
        </authorList>
    </citation>
    <scope>NUCLEOTIDE SEQUENCE [LARGE SCALE GENOMIC DNA]</scope>
    <source>
        <strain evidence="3">98AG31 / pathotype 3-4-7</strain>
    </source>
</reference>
<dbReference type="InParanoid" id="F4RZ84"/>
<feature type="compositionally biased region" description="Polar residues" evidence="1">
    <location>
        <begin position="138"/>
        <end position="152"/>
    </location>
</feature>